<organism evidence="1 2">
    <name type="scientific">Prunus yedoensis var. nudiflora</name>
    <dbReference type="NCBI Taxonomy" id="2094558"/>
    <lineage>
        <taxon>Eukaryota</taxon>
        <taxon>Viridiplantae</taxon>
        <taxon>Streptophyta</taxon>
        <taxon>Embryophyta</taxon>
        <taxon>Tracheophyta</taxon>
        <taxon>Spermatophyta</taxon>
        <taxon>Magnoliopsida</taxon>
        <taxon>eudicotyledons</taxon>
        <taxon>Gunneridae</taxon>
        <taxon>Pentapetalae</taxon>
        <taxon>rosids</taxon>
        <taxon>fabids</taxon>
        <taxon>Rosales</taxon>
        <taxon>Rosaceae</taxon>
        <taxon>Amygdaloideae</taxon>
        <taxon>Amygdaleae</taxon>
        <taxon>Prunus</taxon>
    </lineage>
</organism>
<evidence type="ECO:0000313" key="1">
    <source>
        <dbReference type="EMBL" id="PQQ05077.1"/>
    </source>
</evidence>
<sequence>MAIGGEVALIPTQPDGLPWVSIKGLLAEPIRKECELMIEHPNTYPITGMSCVTRDAWMLNRHCQTLVKSVTPSV</sequence>
<keyword evidence="2" id="KW-1185">Reference proteome</keyword>
<proteinExistence type="predicted"/>
<dbReference type="EMBL" id="PJQY01001145">
    <property type="protein sequence ID" value="PQQ05077.1"/>
    <property type="molecule type" value="Genomic_DNA"/>
</dbReference>
<comment type="caution">
    <text evidence="1">The sequence shown here is derived from an EMBL/GenBank/DDBJ whole genome shotgun (WGS) entry which is preliminary data.</text>
</comment>
<protein>
    <submittedName>
        <fullName evidence="1">Uncharacterized protein</fullName>
    </submittedName>
</protein>
<accession>A0A314YFS0</accession>
<name>A0A314YFS0_PRUYE</name>
<evidence type="ECO:0000313" key="2">
    <source>
        <dbReference type="Proteomes" id="UP000250321"/>
    </source>
</evidence>
<dbReference type="AlphaFoldDB" id="A0A314YFS0"/>
<reference evidence="1 2" key="1">
    <citation type="submission" date="2018-02" db="EMBL/GenBank/DDBJ databases">
        <title>Draft genome of wild Prunus yedoensis var. nudiflora.</title>
        <authorList>
            <person name="Baek S."/>
            <person name="Kim J.-H."/>
            <person name="Choi K."/>
            <person name="Kim G.-B."/>
            <person name="Cho A."/>
            <person name="Jang H."/>
            <person name="Shin C.-H."/>
            <person name="Yu H.-J."/>
            <person name="Mun J.-H."/>
        </authorList>
    </citation>
    <scope>NUCLEOTIDE SEQUENCE [LARGE SCALE GENOMIC DNA]</scope>
    <source>
        <strain evidence="2">cv. Jeju island</strain>
        <tissue evidence="1">Leaf</tissue>
    </source>
</reference>
<gene>
    <name evidence="1" type="ORF">Pyn_02361</name>
</gene>
<dbReference type="Proteomes" id="UP000250321">
    <property type="component" value="Unassembled WGS sequence"/>
</dbReference>